<evidence type="ECO:0000256" key="11">
    <source>
        <dbReference type="ARBA" id="ARBA00022723"/>
    </source>
</evidence>
<feature type="domain" description="Dehydrogenase E1 component" evidence="22">
    <location>
        <begin position="138"/>
        <end position="432"/>
    </location>
</feature>
<comment type="similarity">
    <text evidence="4">Belongs to the BCKDHA family.</text>
</comment>
<dbReference type="InterPro" id="IPR029061">
    <property type="entry name" value="THDP-binding"/>
</dbReference>
<evidence type="ECO:0000256" key="19">
    <source>
        <dbReference type="ARBA" id="ARBA00038341"/>
    </source>
</evidence>
<evidence type="ECO:0000256" key="8">
    <source>
        <dbReference type="ARBA" id="ARBA00022449"/>
    </source>
</evidence>
<comment type="subcellular location">
    <subcellularLocation>
        <location evidence="2">Membrane</location>
        <topology evidence="2">Multi-pass membrane protein</topology>
    </subcellularLocation>
    <subcellularLocation>
        <location evidence="3">Mitochondrion matrix</location>
    </subcellularLocation>
</comment>
<evidence type="ECO:0000259" key="22">
    <source>
        <dbReference type="Pfam" id="PF00676"/>
    </source>
</evidence>
<dbReference type="InterPro" id="IPR006153">
    <property type="entry name" value="Cation/H_exchanger_TM"/>
</dbReference>
<feature type="transmembrane region" description="Helical" evidence="21">
    <location>
        <begin position="815"/>
        <end position="836"/>
    </location>
</feature>
<evidence type="ECO:0000256" key="21">
    <source>
        <dbReference type="SAM" id="Phobius"/>
    </source>
</evidence>
<dbReference type="OrthoDB" id="3845at2759"/>
<keyword evidence="25" id="KW-1185">Reference proteome</keyword>
<dbReference type="GO" id="GO:0015297">
    <property type="term" value="F:antiporter activity"/>
    <property type="evidence" value="ECO:0007669"/>
    <property type="project" value="UniProtKB-KW"/>
</dbReference>
<dbReference type="Pfam" id="PF00999">
    <property type="entry name" value="Na_H_Exchanger"/>
    <property type="match status" value="1"/>
</dbReference>
<evidence type="ECO:0000256" key="9">
    <source>
        <dbReference type="ARBA" id="ARBA00022538"/>
    </source>
</evidence>
<feature type="transmembrane region" description="Helical" evidence="21">
    <location>
        <begin position="723"/>
        <end position="744"/>
    </location>
</feature>
<keyword evidence="10 21" id="KW-0812">Transmembrane</keyword>
<comment type="similarity">
    <text evidence="19">Belongs to the monovalent cation:proton antiporter 2 (CPA2) transporter (TC 2.A.37) family. CHX (TC 2.A.37.4) subfamily.</text>
</comment>
<dbReference type="PANTHER" id="PTHR43380">
    <property type="entry name" value="2-OXOISOVALERATE DEHYDROGENASE SUBUNIT ALPHA, MITOCHONDRIAL"/>
    <property type="match status" value="1"/>
</dbReference>
<evidence type="ECO:0000256" key="17">
    <source>
        <dbReference type="ARBA" id="ARBA00023136"/>
    </source>
</evidence>
<evidence type="ECO:0000256" key="16">
    <source>
        <dbReference type="ARBA" id="ARBA00023128"/>
    </source>
</evidence>
<evidence type="ECO:0000256" key="3">
    <source>
        <dbReference type="ARBA" id="ARBA00004305"/>
    </source>
</evidence>
<evidence type="ECO:0000256" key="5">
    <source>
        <dbReference type="ARBA" id="ARBA00011516"/>
    </source>
</evidence>
<dbReference type="Proteomes" id="UP000634136">
    <property type="component" value="Unassembled WGS sequence"/>
</dbReference>
<feature type="transmembrane region" description="Helical" evidence="21">
    <location>
        <begin position="565"/>
        <end position="587"/>
    </location>
</feature>
<reference evidence="24" key="1">
    <citation type="submission" date="2020-09" db="EMBL/GenBank/DDBJ databases">
        <title>Genome-Enabled Discovery of Anthraquinone Biosynthesis in Senna tora.</title>
        <authorList>
            <person name="Kang S.-H."/>
            <person name="Pandey R.P."/>
            <person name="Lee C.-M."/>
            <person name="Sim J.-S."/>
            <person name="Jeong J.-T."/>
            <person name="Choi B.-S."/>
            <person name="Jung M."/>
            <person name="Ginzburg D."/>
            <person name="Zhao K."/>
            <person name="Won S.Y."/>
            <person name="Oh T.-J."/>
            <person name="Yu Y."/>
            <person name="Kim N.-H."/>
            <person name="Lee O.R."/>
            <person name="Lee T.-H."/>
            <person name="Bashyal P."/>
            <person name="Kim T.-S."/>
            <person name="Lee W.-H."/>
            <person name="Kawkins C."/>
            <person name="Kim C.-K."/>
            <person name="Kim J.S."/>
            <person name="Ahn B.O."/>
            <person name="Rhee S.Y."/>
            <person name="Sohng J.K."/>
        </authorList>
    </citation>
    <scope>NUCLEOTIDE SEQUENCE</scope>
    <source>
        <tissue evidence="24">Leaf</tissue>
    </source>
</reference>
<sequence>MAFCMRKSNTILTLLKSKIHLASSATTSRLHNPNNSFPLNFSSPNAIATTSILSSRRFESTIAQQQLNSVNDADDNHHQVIDFPGGTVKFTPELRFISESSEERIPCYRVLDDNGQPIFGTTFAKVSEEVALKMYSDMVTLQIMDTIFYEVQRQGRISFYVTTTGEEAINIASAAALSMDDLIFPQYREPGVLLWRGFTLQEFANQCFSNKYDNGKGRQMPAHYGSNKLNYITVASTVASQIPHAVGAAYALKMDKKDACAVTYFGDGGSSEGDFHAALNFAAVTESPVIFICRNNGWAISTPTSDQFRSDGVVVKGRAYGVRSIRVDGNDALAMYSAVQAAREMAVSEHRPVLIEALTYRLGHHSTSDDSTKYRCANEMEQWRLARDPVSRFRKWIEWNGWWNDEAESELRKNTRQKVLHAIQVAEKLDKPPLADIFSDVYDVPPSNLRKQEQWLKETISRHPQDYPSNLNPQLGGIYEELTSKAWLVKRKKRAKMGDKINDTDDNIVCYAPTMITTNGIWQGDNPLDYSLPLFILQLTLVVVATRIFVFILKPFRQPRVISEILGGVILGPSVLGRNKAFADAIFPLRSVMVIETMANVGLLYFLFLVGVEMDLKVIKRVGKKAIATAVAGMVLPFAIGAAFSYLLHRQTEADVNHGTYILFLGVALSVTAFPVLARILAELKLINTELGRIALSSALINDVCAWILLALAIALAENEQASLASLWVVLSSIAFVGFCVFAVRPAVSWIIRRTPEGETFSDFYICLILAGVMISGFITDAIGTHSVFGAFVFGLAIPNGPLGVTLVEKLEDFVSGLLLPLFFAISGLKTNLGAIQGTSTWAVLMLVIFLACIGKIVGTMIVAFFYQMTVREAAALGLLMNTKGLVEIIVLNVGKDQKVHTCRF</sequence>
<evidence type="ECO:0000256" key="12">
    <source>
        <dbReference type="ARBA" id="ARBA00022946"/>
    </source>
</evidence>
<dbReference type="GO" id="GO:1902600">
    <property type="term" value="P:proton transmembrane transport"/>
    <property type="evidence" value="ECO:0007669"/>
    <property type="project" value="InterPro"/>
</dbReference>
<dbReference type="GO" id="GO:0003863">
    <property type="term" value="F:branched-chain 2-oxo acid dehydrogenase activity"/>
    <property type="evidence" value="ECO:0007669"/>
    <property type="project" value="UniProtKB-EC"/>
</dbReference>
<evidence type="ECO:0000256" key="13">
    <source>
        <dbReference type="ARBA" id="ARBA00022958"/>
    </source>
</evidence>
<dbReference type="EMBL" id="JAAIUW010000003">
    <property type="protein sequence ID" value="KAF7840119.1"/>
    <property type="molecule type" value="Genomic_DNA"/>
</dbReference>
<dbReference type="EC" id="1.2.4.4" evidence="6"/>
<dbReference type="GO" id="GO:0016020">
    <property type="term" value="C:membrane"/>
    <property type="evidence" value="ECO:0007669"/>
    <property type="project" value="UniProtKB-SubCell"/>
</dbReference>
<feature type="transmembrane region" description="Helical" evidence="21">
    <location>
        <begin position="660"/>
        <end position="682"/>
    </location>
</feature>
<keyword evidence="15" id="KW-0560">Oxidoreductase</keyword>
<evidence type="ECO:0000313" key="25">
    <source>
        <dbReference type="Proteomes" id="UP000634136"/>
    </source>
</evidence>
<keyword evidence="17 21" id="KW-0472">Membrane</keyword>
<dbReference type="SUPFAM" id="SSF52518">
    <property type="entry name" value="Thiamin diphosphate-binding fold (THDP-binding)"/>
    <property type="match status" value="1"/>
</dbReference>
<dbReference type="Gene3D" id="3.40.50.970">
    <property type="match status" value="1"/>
</dbReference>
<protein>
    <recommendedName>
        <fullName evidence="6">3-methyl-2-oxobutanoate dehydrogenase (2-methylpropanoyl-transferring)</fullName>
        <ecNumber evidence="6">1.2.4.4</ecNumber>
    </recommendedName>
    <alternativeName>
        <fullName evidence="18">Branched-chain alpha-keto acid dehydrogenase E1 component alpha chain</fullName>
    </alternativeName>
</protein>
<evidence type="ECO:0000256" key="20">
    <source>
        <dbReference type="ARBA" id="ARBA00052792"/>
    </source>
</evidence>
<feature type="transmembrane region" description="Helical" evidence="21">
    <location>
        <begin position="694"/>
        <end position="717"/>
    </location>
</feature>
<accession>A0A835CFD0</accession>
<evidence type="ECO:0000256" key="18">
    <source>
        <dbReference type="ARBA" id="ARBA00031050"/>
    </source>
</evidence>
<keyword evidence="16" id="KW-0496">Mitochondrion</keyword>
<feature type="domain" description="Cation/H+ exchanger transmembrane" evidence="23">
    <location>
        <begin position="548"/>
        <end position="900"/>
    </location>
</feature>
<dbReference type="FunFam" id="3.40.50.970:FF:000015">
    <property type="entry name" value="2-oxoisovalerate dehydrogenase subunit alpha"/>
    <property type="match status" value="1"/>
</dbReference>
<keyword evidence="14 21" id="KW-1133">Transmembrane helix</keyword>
<feature type="transmembrane region" description="Helical" evidence="21">
    <location>
        <begin position="842"/>
        <end position="867"/>
    </location>
</feature>
<evidence type="ECO:0000313" key="24">
    <source>
        <dbReference type="EMBL" id="KAF7840119.1"/>
    </source>
</evidence>
<dbReference type="Gene3D" id="1.20.1530.20">
    <property type="match status" value="1"/>
</dbReference>
<comment type="catalytic activity">
    <reaction evidence="20">
        <text>N(6)-[(R)-lipoyl]-L-lysyl-[protein] + 3-methyl-2-oxobutanoate + H(+) = N(6)-[(R)-S(8)-2-methylpropanoyldihydrolipoyl]-L-lysyl-[protein] + CO2</text>
        <dbReference type="Rhea" id="RHEA:13457"/>
        <dbReference type="Rhea" id="RHEA-COMP:10474"/>
        <dbReference type="Rhea" id="RHEA-COMP:10497"/>
        <dbReference type="ChEBI" id="CHEBI:11851"/>
        <dbReference type="ChEBI" id="CHEBI:15378"/>
        <dbReference type="ChEBI" id="CHEBI:16526"/>
        <dbReference type="ChEBI" id="CHEBI:83099"/>
        <dbReference type="ChEBI" id="CHEBI:83142"/>
        <dbReference type="EC" id="1.2.4.4"/>
    </reaction>
</comment>
<dbReference type="GO" id="GO:0046872">
    <property type="term" value="F:metal ion binding"/>
    <property type="evidence" value="ECO:0007669"/>
    <property type="project" value="UniProtKB-KW"/>
</dbReference>
<evidence type="ECO:0000256" key="6">
    <source>
        <dbReference type="ARBA" id="ARBA00012277"/>
    </source>
</evidence>
<keyword evidence="7" id="KW-0813">Transport</keyword>
<keyword evidence="9" id="KW-0406">Ion transport</keyword>
<feature type="transmembrane region" description="Helical" evidence="21">
    <location>
        <begin position="626"/>
        <end position="648"/>
    </location>
</feature>
<keyword evidence="8" id="KW-0050">Antiport</keyword>
<dbReference type="FunFam" id="1.20.1530.20:FF:000003">
    <property type="entry name" value="Cation/H(+) antiporter 15"/>
    <property type="match status" value="1"/>
</dbReference>
<evidence type="ECO:0000256" key="7">
    <source>
        <dbReference type="ARBA" id="ARBA00022448"/>
    </source>
</evidence>
<comment type="caution">
    <text evidence="24">The sequence shown here is derived from an EMBL/GenBank/DDBJ whole genome shotgun (WGS) entry which is preliminary data.</text>
</comment>
<keyword evidence="11" id="KW-0479">Metal-binding</keyword>
<evidence type="ECO:0000256" key="1">
    <source>
        <dbReference type="ARBA" id="ARBA00001964"/>
    </source>
</evidence>
<dbReference type="InterPro" id="IPR001017">
    <property type="entry name" value="DH_E1"/>
</dbReference>
<dbReference type="AlphaFoldDB" id="A0A835CFD0"/>
<comment type="subunit">
    <text evidence="5">Heterotetramer of alpha and beta chains.</text>
</comment>
<feature type="transmembrane region" description="Helical" evidence="21">
    <location>
        <begin position="593"/>
        <end position="614"/>
    </location>
</feature>
<keyword evidence="9" id="KW-0633">Potassium transport</keyword>
<evidence type="ECO:0000256" key="15">
    <source>
        <dbReference type="ARBA" id="ARBA00023002"/>
    </source>
</evidence>
<dbReference type="GO" id="GO:0006885">
    <property type="term" value="P:regulation of pH"/>
    <property type="evidence" value="ECO:0007669"/>
    <property type="project" value="UniProtKB-ARBA"/>
</dbReference>
<evidence type="ECO:0000256" key="4">
    <source>
        <dbReference type="ARBA" id="ARBA00008646"/>
    </source>
</evidence>
<evidence type="ECO:0000259" key="23">
    <source>
        <dbReference type="Pfam" id="PF00999"/>
    </source>
</evidence>
<feature type="transmembrane region" description="Helical" evidence="21">
    <location>
        <begin position="764"/>
        <end position="783"/>
    </location>
</feature>
<comment type="cofactor">
    <cofactor evidence="1">
        <name>thiamine diphosphate</name>
        <dbReference type="ChEBI" id="CHEBI:58937"/>
    </cofactor>
</comment>
<keyword evidence="12" id="KW-0809">Transit peptide</keyword>
<name>A0A835CFD0_9FABA</name>
<evidence type="ECO:0000256" key="14">
    <source>
        <dbReference type="ARBA" id="ARBA00022989"/>
    </source>
</evidence>
<gene>
    <name evidence="24" type="ORF">G2W53_008601</name>
</gene>
<dbReference type="GO" id="GO:0009083">
    <property type="term" value="P:branched-chain amino acid catabolic process"/>
    <property type="evidence" value="ECO:0007669"/>
    <property type="project" value="UniProtKB-ARBA"/>
</dbReference>
<dbReference type="InterPro" id="IPR038770">
    <property type="entry name" value="Na+/solute_symporter_sf"/>
</dbReference>
<evidence type="ECO:0000256" key="2">
    <source>
        <dbReference type="ARBA" id="ARBA00004141"/>
    </source>
</evidence>
<dbReference type="Pfam" id="PF00676">
    <property type="entry name" value="E1_dh"/>
    <property type="match status" value="1"/>
</dbReference>
<evidence type="ECO:0000256" key="10">
    <source>
        <dbReference type="ARBA" id="ARBA00022692"/>
    </source>
</evidence>
<dbReference type="InterPro" id="IPR050771">
    <property type="entry name" value="Alpha-ketoacid_DH_E1_comp"/>
</dbReference>
<proteinExistence type="inferred from homology"/>
<feature type="transmembrane region" description="Helical" evidence="21">
    <location>
        <begin position="789"/>
        <end position="808"/>
    </location>
</feature>
<dbReference type="CDD" id="cd02000">
    <property type="entry name" value="TPP_E1_PDC_ADC_BCADC"/>
    <property type="match status" value="1"/>
</dbReference>
<dbReference type="GO" id="GO:0005759">
    <property type="term" value="C:mitochondrial matrix"/>
    <property type="evidence" value="ECO:0007669"/>
    <property type="project" value="UniProtKB-SubCell"/>
</dbReference>
<organism evidence="24 25">
    <name type="scientific">Senna tora</name>
    <dbReference type="NCBI Taxonomy" id="362788"/>
    <lineage>
        <taxon>Eukaryota</taxon>
        <taxon>Viridiplantae</taxon>
        <taxon>Streptophyta</taxon>
        <taxon>Embryophyta</taxon>
        <taxon>Tracheophyta</taxon>
        <taxon>Spermatophyta</taxon>
        <taxon>Magnoliopsida</taxon>
        <taxon>eudicotyledons</taxon>
        <taxon>Gunneridae</taxon>
        <taxon>Pentapetalae</taxon>
        <taxon>rosids</taxon>
        <taxon>fabids</taxon>
        <taxon>Fabales</taxon>
        <taxon>Fabaceae</taxon>
        <taxon>Caesalpinioideae</taxon>
        <taxon>Cassia clade</taxon>
        <taxon>Senna</taxon>
    </lineage>
</organism>
<dbReference type="GO" id="GO:0006813">
    <property type="term" value="P:potassium ion transport"/>
    <property type="evidence" value="ECO:0007669"/>
    <property type="project" value="UniProtKB-KW"/>
</dbReference>
<keyword evidence="13" id="KW-0630">Potassium</keyword>
<feature type="transmembrane region" description="Helical" evidence="21">
    <location>
        <begin position="532"/>
        <end position="553"/>
    </location>
</feature>
<dbReference type="PANTHER" id="PTHR43380:SF11">
    <property type="entry name" value="2-OXOISOVALERATE DEHYDROGENASE SUBUNIT ALPHA 2, MITOCHONDRIAL"/>
    <property type="match status" value="1"/>
</dbReference>